<proteinExistence type="predicted"/>
<dbReference type="AlphaFoldDB" id="A0A183SM85"/>
<dbReference type="WBParaSite" id="SSLN_0000550401-mRNA-1">
    <property type="protein sequence ID" value="SSLN_0000550401-mRNA-1"/>
    <property type="gene ID" value="SSLN_0000550401"/>
</dbReference>
<keyword evidence="3" id="KW-1185">Reference proteome</keyword>
<organism evidence="4">
    <name type="scientific">Schistocephalus solidus</name>
    <name type="common">Tapeworm</name>
    <dbReference type="NCBI Taxonomy" id="70667"/>
    <lineage>
        <taxon>Eukaryota</taxon>
        <taxon>Metazoa</taxon>
        <taxon>Spiralia</taxon>
        <taxon>Lophotrochozoa</taxon>
        <taxon>Platyhelminthes</taxon>
        <taxon>Cestoda</taxon>
        <taxon>Eucestoda</taxon>
        <taxon>Diphyllobothriidea</taxon>
        <taxon>Diphyllobothriidae</taxon>
        <taxon>Schistocephalus</taxon>
    </lineage>
</organism>
<evidence type="ECO:0000313" key="4">
    <source>
        <dbReference type="WBParaSite" id="SSLN_0000550401-mRNA-1"/>
    </source>
</evidence>
<protein>
    <submittedName>
        <fullName evidence="4">Tudor domain-containing protein 7</fullName>
    </submittedName>
</protein>
<reference evidence="4" key="1">
    <citation type="submission" date="2016-06" db="UniProtKB">
        <authorList>
            <consortium name="WormBaseParasite"/>
        </authorList>
    </citation>
    <scope>IDENTIFICATION</scope>
</reference>
<evidence type="ECO:0000313" key="3">
    <source>
        <dbReference type="Proteomes" id="UP000275846"/>
    </source>
</evidence>
<feature type="region of interest" description="Disordered" evidence="1">
    <location>
        <begin position="130"/>
        <end position="192"/>
    </location>
</feature>
<evidence type="ECO:0000313" key="2">
    <source>
        <dbReference type="EMBL" id="VDL91718.1"/>
    </source>
</evidence>
<evidence type="ECO:0000256" key="1">
    <source>
        <dbReference type="SAM" id="MobiDB-lite"/>
    </source>
</evidence>
<accession>A0A183SM85</accession>
<feature type="compositionally biased region" description="Basic and acidic residues" evidence="1">
    <location>
        <begin position="130"/>
        <end position="142"/>
    </location>
</feature>
<reference evidence="2 3" key="2">
    <citation type="submission" date="2018-11" db="EMBL/GenBank/DDBJ databases">
        <authorList>
            <consortium name="Pathogen Informatics"/>
        </authorList>
    </citation>
    <scope>NUCLEOTIDE SEQUENCE [LARGE SCALE GENOMIC DNA]</scope>
    <source>
        <strain evidence="2 3">NST_G2</strain>
    </source>
</reference>
<dbReference type="EMBL" id="UYSU01033210">
    <property type="protein sequence ID" value="VDL91718.1"/>
    <property type="molecule type" value="Genomic_DNA"/>
</dbReference>
<gene>
    <name evidence="2" type="ORF">SSLN_LOCUS5333</name>
</gene>
<dbReference type="Proteomes" id="UP000275846">
    <property type="component" value="Unassembled WGS sequence"/>
</dbReference>
<name>A0A183SM85_SCHSO</name>
<sequence length="392" mass="45296">MPKEKGERSSHKTLKTIVTCLADSQPLDEVPASNAYMESTVERLLTEKQGLGGSDYKANFKADLGRFKPIKNEPIKRIKWKKVKQFKVVSKSQDCVFIVPKGKVYTVLKMQDAEVAQRLQALVYKENPKLYSNDDDRDKNTKDTNASVVSAKEDATTPKMTRMKITCNASQPKEPSRSHRPSVASYSHNGNHRPCALTTSRVAWNGYRPSGQRSDVYPRRAEYEHMWKRDLENLPRHKNNLPETWDGKDHPRFITPFRRAASQTRRPLNYRLRSQSPDVQFWPPSLSRYNCDFYDGPKRPISECSSSSSASSSSGYLRLGEIECTFRSGRHYKWDKPDIYFYHQRPRVIRDRTSYTENTESDSSTYTPSDRTKRIMEMLEHSPGPKPWANRV</sequence>